<dbReference type="AlphaFoldDB" id="A0AAW6U476"/>
<keyword evidence="2 8" id="KW-0808">Transferase</keyword>
<dbReference type="Gene3D" id="3.20.20.140">
    <property type="entry name" value="Metal-dependent hydrolases"/>
    <property type="match status" value="1"/>
</dbReference>
<reference evidence="8" key="1">
    <citation type="submission" date="2023-05" db="EMBL/GenBank/DDBJ databases">
        <title>Mariniplasma microaerophilum sp. nov., a novel anaerobic mollicute isolated from terrestrial mud volcano, Taman Peninsula, Russia.</title>
        <authorList>
            <person name="Khomyakova M.A."/>
            <person name="Merkel A.Y."/>
            <person name="Slobodkin A.I."/>
        </authorList>
    </citation>
    <scope>NUCLEOTIDE SEQUENCE</scope>
    <source>
        <strain evidence="8">M4Ah</strain>
    </source>
</reference>
<evidence type="ECO:0000256" key="2">
    <source>
        <dbReference type="ARBA" id="ARBA00022679"/>
    </source>
</evidence>
<evidence type="ECO:0000256" key="6">
    <source>
        <dbReference type="ARBA" id="ARBA00049244"/>
    </source>
</evidence>
<keyword evidence="9" id="KW-1185">Reference proteome</keyword>
<dbReference type="CDD" id="cd04485">
    <property type="entry name" value="DnaE_OBF"/>
    <property type="match status" value="1"/>
</dbReference>
<dbReference type="EC" id="2.7.7.7" evidence="1"/>
<dbReference type="SMART" id="SM00481">
    <property type="entry name" value="POLIIIAc"/>
    <property type="match status" value="1"/>
</dbReference>
<dbReference type="Proteomes" id="UP001431532">
    <property type="component" value="Unassembled WGS sequence"/>
</dbReference>
<dbReference type="RefSeq" id="WP_282839110.1">
    <property type="nucleotide sequence ID" value="NZ_JASCXW010000008.1"/>
</dbReference>
<dbReference type="GO" id="GO:0008408">
    <property type="term" value="F:3'-5' exonuclease activity"/>
    <property type="evidence" value="ECO:0007669"/>
    <property type="project" value="InterPro"/>
</dbReference>
<dbReference type="PANTHER" id="PTHR32294:SF0">
    <property type="entry name" value="DNA POLYMERASE III SUBUNIT ALPHA"/>
    <property type="match status" value="1"/>
</dbReference>
<dbReference type="SUPFAM" id="SSF160975">
    <property type="entry name" value="AF1531-like"/>
    <property type="match status" value="1"/>
</dbReference>
<dbReference type="GO" id="GO:0003887">
    <property type="term" value="F:DNA-directed DNA polymerase activity"/>
    <property type="evidence" value="ECO:0007669"/>
    <property type="project" value="UniProtKB-KW"/>
</dbReference>
<dbReference type="Pfam" id="PF07733">
    <property type="entry name" value="DNA_pol3_alpha"/>
    <property type="match status" value="1"/>
</dbReference>
<dbReference type="GO" id="GO:0006260">
    <property type="term" value="P:DNA replication"/>
    <property type="evidence" value="ECO:0007669"/>
    <property type="project" value="UniProtKB-KW"/>
</dbReference>
<dbReference type="Gene3D" id="1.10.150.870">
    <property type="match status" value="1"/>
</dbReference>
<dbReference type="PANTHER" id="PTHR32294">
    <property type="entry name" value="DNA POLYMERASE III SUBUNIT ALPHA"/>
    <property type="match status" value="1"/>
</dbReference>
<dbReference type="Pfam" id="PF02811">
    <property type="entry name" value="PHP"/>
    <property type="match status" value="1"/>
</dbReference>
<organism evidence="8 9">
    <name type="scientific">Peloplasma aerotolerans</name>
    <dbReference type="NCBI Taxonomy" id="3044389"/>
    <lineage>
        <taxon>Bacteria</taxon>
        <taxon>Bacillati</taxon>
        <taxon>Mycoplasmatota</taxon>
        <taxon>Mollicutes</taxon>
        <taxon>Acholeplasmatales</taxon>
        <taxon>Acholeplasmataceae</taxon>
        <taxon>Peloplasma</taxon>
    </lineage>
</organism>
<protein>
    <recommendedName>
        <fullName evidence="1">DNA-directed DNA polymerase</fullName>
        <ecNumber evidence="1">2.7.7.7</ecNumber>
    </recommendedName>
</protein>
<evidence type="ECO:0000256" key="4">
    <source>
        <dbReference type="ARBA" id="ARBA00022705"/>
    </source>
</evidence>
<dbReference type="NCBIfam" id="TIGR00594">
    <property type="entry name" value="polc"/>
    <property type="match status" value="1"/>
</dbReference>
<sequence>MFGVLYLQSSYSMLKNAIPLPSLVKEAKRKGYDFIALSDENLHGMLTLFKEAKQEQIKPVLGLKINVSIELEETGFLVYVKTNEGFQNLLKILLLKSETELTIEHLVQHQKGLIFVTSGPDSIIDKSIMNGNEDIAFRYIQDFKQVFNHFYLGMSLDTFDHEMKIAPTLYELSEKTKVKLLPIHQTSYLTKDDREAYEALVKIDDEKNEMPKEANYAFLNKKELIKLYSDYPFIFDTLEKVIQSISYQWEQPKFEMPIYKVDNGTPYEYLKSLATVGLKKRLKKIINANLKEYQERLYYELSIIHKMGFDNYFLIVYDFVKYAKTHDILVGPGRGSSAGSLVAYCLGITDVDPITYDLLFERFLNPERISMPDIDMDFPDNKRDEVLQYVKEKYGDKHIISIVTFGTFALRSSIRDIARVMKIDTSRVTGIIQSVINDKIDTTDEEMTRLLKVAKSIEGLPRHTGTHAAGMIMAEQDLSQYIPLQKGLYDFYQSQLEASDLESLGLLKVDFLGIRNLTIIDDVIKTIHRLGKPFSLVDIPLDDSKTYELLSRAETSGIFQLESNGMRAVLRKLKPNTFEDIIAILALFRPGPMDHIDEYIDRRNGKKFSYIHPKLETILNQTYGIIVYQEQIMRIANEFAGYTLAEADLLRRGISKKDLTILEEERKRFVDKCQSQNYSKEIAEQIYDLIVKFADYGFNRSHSVAYSMIAYQMAYLKANYYPEFMTILLSSITGNEGLTNDYLNEIRKHQIQILPPDINTSTDQYIHTDQSIFLPLLSVKSIGRLTVQKILEERSLGNFKDYQDFKLRMKKDLNEKNVEMLIHSGALDAFKLNHKTMNYHKQIDDAGYEQYITDFKLMTTDEYSFAEKAQFEKEALGFNVLYSPIMAHRDIIKKYKLNTLDDLNHQQQVEVLAYIKKTKAIKTKQGKPMAFIELDDGMTQLEATLFTETFIKYENLLNKDVQIFKIKENQFRNKKTYVVEHIQPIDK</sequence>
<gene>
    <name evidence="8" type="ORF">QJ521_03850</name>
</gene>
<proteinExistence type="predicted"/>
<keyword evidence="5" id="KW-0239">DNA-directed DNA polymerase</keyword>
<dbReference type="InterPro" id="IPR011708">
    <property type="entry name" value="DNA_pol3_alpha_NTPase_dom"/>
</dbReference>
<keyword evidence="4" id="KW-0235">DNA replication</keyword>
<dbReference type="InterPro" id="IPR003141">
    <property type="entry name" value="Pol/His_phosphatase_N"/>
</dbReference>
<dbReference type="Pfam" id="PF17657">
    <property type="entry name" value="DNA_pol3_finger"/>
    <property type="match status" value="1"/>
</dbReference>
<comment type="catalytic activity">
    <reaction evidence="6">
        <text>DNA(n) + a 2'-deoxyribonucleoside 5'-triphosphate = DNA(n+1) + diphosphate</text>
        <dbReference type="Rhea" id="RHEA:22508"/>
        <dbReference type="Rhea" id="RHEA-COMP:17339"/>
        <dbReference type="Rhea" id="RHEA-COMP:17340"/>
        <dbReference type="ChEBI" id="CHEBI:33019"/>
        <dbReference type="ChEBI" id="CHEBI:61560"/>
        <dbReference type="ChEBI" id="CHEBI:173112"/>
        <dbReference type="EC" id="2.7.7.7"/>
    </reaction>
</comment>
<keyword evidence="3 8" id="KW-0548">Nucleotidyltransferase</keyword>
<accession>A0AAW6U476</accession>
<feature type="domain" description="Polymerase/histidinol phosphatase N-terminal" evidence="7">
    <location>
        <begin position="3"/>
        <end position="69"/>
    </location>
</feature>
<dbReference type="InterPro" id="IPR040982">
    <property type="entry name" value="DNA_pol3_finger"/>
</dbReference>
<dbReference type="Pfam" id="PF14579">
    <property type="entry name" value="HHH_6"/>
    <property type="match status" value="1"/>
</dbReference>
<evidence type="ECO:0000313" key="9">
    <source>
        <dbReference type="Proteomes" id="UP001431532"/>
    </source>
</evidence>
<evidence type="ECO:0000256" key="3">
    <source>
        <dbReference type="ARBA" id="ARBA00022695"/>
    </source>
</evidence>
<dbReference type="InterPro" id="IPR004805">
    <property type="entry name" value="DnaE2/DnaE/PolC"/>
</dbReference>
<dbReference type="InterPro" id="IPR029460">
    <property type="entry name" value="DNAPol_HHH"/>
</dbReference>
<evidence type="ECO:0000256" key="5">
    <source>
        <dbReference type="ARBA" id="ARBA00022932"/>
    </source>
</evidence>
<evidence type="ECO:0000259" key="7">
    <source>
        <dbReference type="SMART" id="SM00481"/>
    </source>
</evidence>
<dbReference type="InterPro" id="IPR004013">
    <property type="entry name" value="PHP_dom"/>
</dbReference>
<name>A0AAW6U476_9MOLU</name>
<comment type="caution">
    <text evidence="8">The sequence shown here is derived from an EMBL/GenBank/DDBJ whole genome shotgun (WGS) entry which is preliminary data.</text>
</comment>
<evidence type="ECO:0000313" key="8">
    <source>
        <dbReference type="EMBL" id="MDI6452692.1"/>
    </source>
</evidence>
<evidence type="ECO:0000256" key="1">
    <source>
        <dbReference type="ARBA" id="ARBA00012417"/>
    </source>
</evidence>
<dbReference type="EMBL" id="JASCXW010000008">
    <property type="protein sequence ID" value="MDI6452692.1"/>
    <property type="molecule type" value="Genomic_DNA"/>
</dbReference>